<gene>
    <name evidence="2" type="ORF">SAMN05444158_5125</name>
</gene>
<dbReference type="RefSeq" id="WP_146689286.1">
    <property type="nucleotide sequence ID" value="NZ_LT629750.1"/>
</dbReference>
<evidence type="ECO:0000313" key="2">
    <source>
        <dbReference type="EMBL" id="SDT27108.1"/>
    </source>
</evidence>
<dbReference type="InterPro" id="IPR001509">
    <property type="entry name" value="Epimerase_deHydtase"/>
</dbReference>
<dbReference type="GO" id="GO:0004029">
    <property type="term" value="F:aldehyde dehydrogenase (NAD+) activity"/>
    <property type="evidence" value="ECO:0007669"/>
    <property type="project" value="TreeGrafter"/>
</dbReference>
<dbReference type="CDD" id="cd05262">
    <property type="entry name" value="SDR_a7"/>
    <property type="match status" value="1"/>
</dbReference>
<dbReference type="AlphaFoldDB" id="A0A1H1Z0B7"/>
<dbReference type="GO" id="GO:0005737">
    <property type="term" value="C:cytoplasm"/>
    <property type="evidence" value="ECO:0007669"/>
    <property type="project" value="TreeGrafter"/>
</dbReference>
<name>A0A1H1Z0B7_9BRAD</name>
<sequence>MRVFVTGATGFIGSAVVKDLIAAGHQVLGLCRSDEKAAALAAAGAEVISGSLEDLNSLKDGAARSDGVIHLAFNHDFSKFVANCEDDRRVIKALGSVLVGSDRPLIVTSGTGMANTVPGKPATEDNVVISSSVIPRAASEEAAASVAADGVNVSVVRLPQVHDTVRQGLITYAIAMAREKGVCVYIGDGHNRWPAAHVLDTARLYRLAIEKAEPGAKYHAVAEEGVAVRDMMEVIGRRLDLPVKSIAPAEAEAYLGWLAMFASHDVPASSEQTRKRLGWQPTGPTMLADLERLQVSDS</sequence>
<dbReference type="SUPFAM" id="SSF51735">
    <property type="entry name" value="NAD(P)-binding Rossmann-fold domains"/>
    <property type="match status" value="1"/>
</dbReference>
<reference evidence="3" key="1">
    <citation type="submission" date="2016-10" db="EMBL/GenBank/DDBJ databases">
        <authorList>
            <person name="Varghese N."/>
            <person name="Submissions S."/>
        </authorList>
    </citation>
    <scope>NUCLEOTIDE SEQUENCE [LARGE SCALE GENOMIC DNA]</scope>
    <source>
        <strain evidence="3">GAS369</strain>
    </source>
</reference>
<proteinExistence type="predicted"/>
<dbReference type="Pfam" id="PF01370">
    <property type="entry name" value="Epimerase"/>
    <property type="match status" value="1"/>
</dbReference>
<dbReference type="InterPro" id="IPR036291">
    <property type="entry name" value="NAD(P)-bd_dom_sf"/>
</dbReference>
<protein>
    <submittedName>
        <fullName evidence="2">Nucleoside-diphosphate-sugar epimerase</fullName>
    </submittedName>
</protein>
<evidence type="ECO:0000259" key="1">
    <source>
        <dbReference type="Pfam" id="PF01370"/>
    </source>
</evidence>
<dbReference type="Gene3D" id="3.40.50.720">
    <property type="entry name" value="NAD(P)-binding Rossmann-like Domain"/>
    <property type="match status" value="1"/>
</dbReference>
<dbReference type="PANTHER" id="PTHR48079:SF6">
    <property type="entry name" value="NAD(P)-BINDING DOMAIN-CONTAINING PROTEIN-RELATED"/>
    <property type="match status" value="1"/>
</dbReference>
<dbReference type="PANTHER" id="PTHR48079">
    <property type="entry name" value="PROTEIN YEEZ"/>
    <property type="match status" value="1"/>
</dbReference>
<keyword evidence="3" id="KW-1185">Reference proteome</keyword>
<accession>A0A1H1Z0B7</accession>
<feature type="domain" description="NAD-dependent epimerase/dehydratase" evidence="1">
    <location>
        <begin position="3"/>
        <end position="219"/>
    </location>
</feature>
<evidence type="ECO:0000313" key="3">
    <source>
        <dbReference type="Proteomes" id="UP000243904"/>
    </source>
</evidence>
<dbReference type="Proteomes" id="UP000243904">
    <property type="component" value="Chromosome I"/>
</dbReference>
<organism evidence="2 3">
    <name type="scientific">Bradyrhizobium canariense</name>
    <dbReference type="NCBI Taxonomy" id="255045"/>
    <lineage>
        <taxon>Bacteria</taxon>
        <taxon>Pseudomonadati</taxon>
        <taxon>Pseudomonadota</taxon>
        <taxon>Alphaproteobacteria</taxon>
        <taxon>Hyphomicrobiales</taxon>
        <taxon>Nitrobacteraceae</taxon>
        <taxon>Bradyrhizobium</taxon>
    </lineage>
</organism>
<dbReference type="EMBL" id="LT629750">
    <property type="protein sequence ID" value="SDT27108.1"/>
    <property type="molecule type" value="Genomic_DNA"/>
</dbReference>
<dbReference type="InterPro" id="IPR051783">
    <property type="entry name" value="NAD(P)-dependent_oxidoreduct"/>
</dbReference>